<dbReference type="InterPro" id="IPR001789">
    <property type="entry name" value="Sig_transdc_resp-reg_receiver"/>
</dbReference>
<dbReference type="InterPro" id="IPR004358">
    <property type="entry name" value="Sig_transdc_His_kin-like_C"/>
</dbReference>
<evidence type="ECO:0000313" key="8">
    <source>
        <dbReference type="EMBL" id="PWQ96833.1"/>
    </source>
</evidence>
<dbReference type="SMART" id="SM00448">
    <property type="entry name" value="REC"/>
    <property type="match status" value="1"/>
</dbReference>
<evidence type="ECO:0000256" key="2">
    <source>
        <dbReference type="ARBA" id="ARBA00012438"/>
    </source>
</evidence>
<feature type="domain" description="Response regulatory" evidence="7">
    <location>
        <begin position="118"/>
        <end position="232"/>
    </location>
</feature>
<dbReference type="CDD" id="cd17546">
    <property type="entry name" value="REC_hyHK_CKI1_RcsC-like"/>
    <property type="match status" value="1"/>
</dbReference>
<evidence type="ECO:0000256" key="3">
    <source>
        <dbReference type="ARBA" id="ARBA00022553"/>
    </source>
</evidence>
<dbReference type="Proteomes" id="UP000245506">
    <property type="component" value="Unassembled WGS sequence"/>
</dbReference>
<dbReference type="Pfam" id="PF00072">
    <property type="entry name" value="Response_reg"/>
    <property type="match status" value="1"/>
</dbReference>
<dbReference type="EMBL" id="QGKL01000026">
    <property type="protein sequence ID" value="PWQ96833.1"/>
    <property type="molecule type" value="Genomic_DNA"/>
</dbReference>
<dbReference type="Pfam" id="PF02518">
    <property type="entry name" value="HATPase_c"/>
    <property type="match status" value="1"/>
</dbReference>
<dbReference type="EC" id="2.7.13.3" evidence="2"/>
<feature type="domain" description="Histidine kinase" evidence="6">
    <location>
        <begin position="15"/>
        <end position="91"/>
    </location>
</feature>
<evidence type="ECO:0000256" key="1">
    <source>
        <dbReference type="ARBA" id="ARBA00000085"/>
    </source>
</evidence>
<protein>
    <recommendedName>
        <fullName evidence="2">histidine kinase</fullName>
        <ecNumber evidence="2">2.7.13.3</ecNumber>
    </recommendedName>
</protein>
<gene>
    <name evidence="8" type="ORF">DKT75_08690</name>
</gene>
<dbReference type="SMART" id="SM00387">
    <property type="entry name" value="HATPase_c"/>
    <property type="match status" value="1"/>
</dbReference>
<dbReference type="InterPro" id="IPR003594">
    <property type="entry name" value="HATPase_dom"/>
</dbReference>
<keyword evidence="3 5" id="KW-0597">Phosphoprotein</keyword>
<dbReference type="InterPro" id="IPR036890">
    <property type="entry name" value="HATPase_C_sf"/>
</dbReference>
<dbReference type="InterPro" id="IPR005467">
    <property type="entry name" value="His_kinase_dom"/>
</dbReference>
<dbReference type="SUPFAM" id="SSF52172">
    <property type="entry name" value="CheY-like"/>
    <property type="match status" value="1"/>
</dbReference>
<dbReference type="PANTHER" id="PTHR45339">
    <property type="entry name" value="HYBRID SIGNAL TRANSDUCTION HISTIDINE KINASE J"/>
    <property type="match status" value="1"/>
</dbReference>
<reference evidence="8 9" key="1">
    <citation type="submission" date="2018-05" db="EMBL/GenBank/DDBJ databases">
        <title>Leucothrix arctica sp. nov., isolated from Arctic seawater.</title>
        <authorList>
            <person name="Choi A."/>
            <person name="Baek K."/>
        </authorList>
    </citation>
    <scope>NUCLEOTIDE SEQUENCE [LARGE SCALE GENOMIC DNA]</scope>
    <source>
        <strain evidence="8 9">IMCC9719</strain>
    </source>
</reference>
<dbReference type="PRINTS" id="PR00344">
    <property type="entry name" value="BCTRLSENSOR"/>
</dbReference>
<comment type="caution">
    <text evidence="8">The sequence shown here is derived from an EMBL/GenBank/DDBJ whole genome shotgun (WGS) entry which is preliminary data.</text>
</comment>
<accession>A0A317CHF7</accession>
<evidence type="ECO:0000259" key="6">
    <source>
        <dbReference type="PROSITE" id="PS50109"/>
    </source>
</evidence>
<dbReference type="AlphaFoldDB" id="A0A317CHF7"/>
<sequence>MSLSPLIRWPNLVCHYRFSVSDDGIGIKNADIDKLFNQLSQLDSGSDRAHGGTGLGLVIVSKLAGLMNGTVDVQSTHNEGSCFSVYLPLVKATEEEYSSTQPVITKKASSNSNQLIAKILLVEDNKINQMVAKKILEKAGSEVTVANNGLEGVEKMQTLKFDAVLMDCQMPVMDGLTATTKIREFDNITPIIALTANAQDSDREACMKVGMNDFISKPFRPDALYSAIKNQMAKVSAHA</sequence>
<dbReference type="InterPro" id="IPR011006">
    <property type="entry name" value="CheY-like_superfamily"/>
</dbReference>
<comment type="catalytic activity">
    <reaction evidence="1">
        <text>ATP + protein L-histidine = ADP + protein N-phospho-L-histidine.</text>
        <dbReference type="EC" id="2.7.13.3"/>
    </reaction>
</comment>
<dbReference type="SUPFAM" id="SSF55874">
    <property type="entry name" value="ATPase domain of HSP90 chaperone/DNA topoisomerase II/histidine kinase"/>
    <property type="match status" value="1"/>
</dbReference>
<dbReference type="GO" id="GO:0000160">
    <property type="term" value="P:phosphorelay signal transduction system"/>
    <property type="evidence" value="ECO:0007669"/>
    <property type="project" value="UniProtKB-KW"/>
</dbReference>
<evidence type="ECO:0000256" key="5">
    <source>
        <dbReference type="PROSITE-ProRule" id="PRU00169"/>
    </source>
</evidence>
<evidence type="ECO:0000259" key="7">
    <source>
        <dbReference type="PROSITE" id="PS50110"/>
    </source>
</evidence>
<keyword evidence="9" id="KW-1185">Reference proteome</keyword>
<dbReference type="PANTHER" id="PTHR45339:SF1">
    <property type="entry name" value="HYBRID SIGNAL TRANSDUCTION HISTIDINE KINASE J"/>
    <property type="match status" value="1"/>
</dbReference>
<keyword evidence="4" id="KW-0902">Two-component regulatory system</keyword>
<feature type="modified residue" description="4-aspartylphosphate" evidence="5">
    <location>
        <position position="167"/>
    </location>
</feature>
<evidence type="ECO:0000313" key="9">
    <source>
        <dbReference type="Proteomes" id="UP000245506"/>
    </source>
</evidence>
<dbReference type="Gene3D" id="3.40.50.2300">
    <property type="match status" value="1"/>
</dbReference>
<dbReference type="PROSITE" id="PS50109">
    <property type="entry name" value="HIS_KIN"/>
    <property type="match status" value="1"/>
</dbReference>
<organism evidence="8 9">
    <name type="scientific">Leucothrix arctica</name>
    <dbReference type="NCBI Taxonomy" id="1481894"/>
    <lineage>
        <taxon>Bacteria</taxon>
        <taxon>Pseudomonadati</taxon>
        <taxon>Pseudomonadota</taxon>
        <taxon>Gammaproteobacteria</taxon>
        <taxon>Thiotrichales</taxon>
        <taxon>Thiotrichaceae</taxon>
        <taxon>Leucothrix</taxon>
    </lineage>
</organism>
<dbReference type="Gene3D" id="3.30.565.10">
    <property type="entry name" value="Histidine kinase-like ATPase, C-terminal domain"/>
    <property type="match status" value="1"/>
</dbReference>
<dbReference type="GO" id="GO:0004673">
    <property type="term" value="F:protein histidine kinase activity"/>
    <property type="evidence" value="ECO:0007669"/>
    <property type="project" value="UniProtKB-EC"/>
</dbReference>
<proteinExistence type="predicted"/>
<dbReference type="PROSITE" id="PS50110">
    <property type="entry name" value="RESPONSE_REGULATORY"/>
    <property type="match status" value="1"/>
</dbReference>
<name>A0A317CHF7_9GAMM</name>
<evidence type="ECO:0000256" key="4">
    <source>
        <dbReference type="ARBA" id="ARBA00023012"/>
    </source>
</evidence>